<dbReference type="Proteomes" id="UP000195569">
    <property type="component" value="Unassembled WGS sequence"/>
</dbReference>
<protein>
    <submittedName>
        <fullName evidence="1">Uncharacterized protein</fullName>
    </submittedName>
</protein>
<sequence length="141" mass="15458">MSLPPPEPGSHCRPIPEVRRKSLGLGSQSYSFSYYIPEFQAQTSTTRRGPALGLRTLAALRVAPGPRSSTSRITYVLNCISRYSTGQTMSAEMSPGPDQWNDSLERVEPSADAFGTPLRGFGLDLFRTLKCSFQVGNDEIN</sequence>
<organism evidence="1 2">
    <name type="scientific">Paraburkholderia piptadeniae</name>
    <dbReference type="NCBI Taxonomy" id="1701573"/>
    <lineage>
        <taxon>Bacteria</taxon>
        <taxon>Pseudomonadati</taxon>
        <taxon>Pseudomonadota</taxon>
        <taxon>Betaproteobacteria</taxon>
        <taxon>Burkholderiales</taxon>
        <taxon>Burkholderiaceae</taxon>
        <taxon>Paraburkholderia</taxon>
    </lineage>
</organism>
<name>A0A1N7SN52_9BURK</name>
<gene>
    <name evidence="1" type="ORF">BN2476_650084</name>
</gene>
<evidence type="ECO:0000313" key="1">
    <source>
        <dbReference type="EMBL" id="SIT48839.1"/>
    </source>
</evidence>
<dbReference type="EMBL" id="CYGY02000065">
    <property type="protein sequence ID" value="SIT48839.1"/>
    <property type="molecule type" value="Genomic_DNA"/>
</dbReference>
<reference evidence="1" key="1">
    <citation type="submission" date="2016-12" db="EMBL/GenBank/DDBJ databases">
        <authorList>
            <person name="Moulin L."/>
        </authorList>
    </citation>
    <scope>NUCLEOTIDE SEQUENCE [LARGE SCALE GENOMIC DNA]</scope>
    <source>
        <strain evidence="1">STM 7183</strain>
    </source>
</reference>
<comment type="caution">
    <text evidence="1">The sequence shown here is derived from an EMBL/GenBank/DDBJ whole genome shotgun (WGS) entry which is preliminary data.</text>
</comment>
<dbReference type="AlphaFoldDB" id="A0A1N7SN52"/>
<accession>A0A1N7SN52</accession>
<evidence type="ECO:0000313" key="2">
    <source>
        <dbReference type="Proteomes" id="UP000195569"/>
    </source>
</evidence>
<proteinExistence type="predicted"/>
<keyword evidence="2" id="KW-1185">Reference proteome</keyword>